<evidence type="ECO:0000313" key="6">
    <source>
        <dbReference type="Proteomes" id="UP000694700"/>
    </source>
</evidence>
<reference evidence="5" key="1">
    <citation type="submission" date="2025-08" db="UniProtKB">
        <authorList>
            <consortium name="Ensembl"/>
        </authorList>
    </citation>
    <scope>IDENTIFICATION</scope>
</reference>
<dbReference type="SUPFAM" id="SSF56300">
    <property type="entry name" value="Metallo-dependent phosphatases"/>
    <property type="match status" value="1"/>
</dbReference>
<dbReference type="Gene3D" id="3.60.21.10">
    <property type="match status" value="1"/>
</dbReference>
<proteinExistence type="predicted"/>
<dbReference type="InterPro" id="IPR041871">
    <property type="entry name" value="MPP_TMEM62"/>
</dbReference>
<evidence type="ECO:0000256" key="1">
    <source>
        <dbReference type="SAM" id="Phobius"/>
    </source>
</evidence>
<sequence length="556" mass="63395">MLKKKHCKALISKHAVHCSVQVSDIHISRFHDPKRIPDFERFCRDTIDVIKPELVLATGDLTDAKTESKRHSLQHEVEWQAYHNVLKRSRVQERTKWIDIRGNHDAFNIISLESVNNYYRKYSANQKVGSFHYIHRTPFGNYSFICADATLTPGPKRLYNFFGIINQTQMDMLATFREESLSSNKSIWFGHYTTSTVISPFPGIRELMSTAVAYLCGHLHTLGGFMPVLHSRHQGGTLELELGDWMVNRRYRILAFDHDLLSFTDVTFEDWPAVLITNPKDAQYLHPGVEPLGRIGSSTHIRLLAFSESPIAAVHVSVDGVSLGKAFSAGGPLYVLQWDPMLYATGLHTIRVKVEDSAGRSKVREQQFTLEEDLAPSFGFMQSFILLTDHYILSNVFFYSLLLFNLCTALGPWFIGEVIDGHNGACFAFGVFVDGHFVEGSLTYVVGVIQVLFFNMPLTYYLCWSLHHRCRGTSFRSHFCRPGSNWRTLAMHIGMLVLMIWQAYSCYFLLETFGALAFFLSPVRTWALLMGLLLVYRAWWGTPPSFSTGSKTNWQL</sequence>
<evidence type="ECO:0000313" key="5">
    <source>
        <dbReference type="Ensembl" id="ENSCCRP00015119590.1"/>
    </source>
</evidence>
<dbReference type="InterPro" id="IPR004843">
    <property type="entry name" value="Calcineurin-like_PHP"/>
</dbReference>
<feature type="transmembrane region" description="Helical" evidence="1">
    <location>
        <begin position="516"/>
        <end position="536"/>
    </location>
</feature>
<feature type="domain" description="TMEM62 C-terminal" evidence="4">
    <location>
        <begin position="378"/>
        <end position="476"/>
    </location>
</feature>
<dbReference type="InterPro" id="IPR056229">
    <property type="entry name" value="Ig_TMM62"/>
</dbReference>
<dbReference type="GO" id="GO:0016787">
    <property type="term" value="F:hydrolase activity"/>
    <property type="evidence" value="ECO:0007669"/>
    <property type="project" value="InterPro"/>
</dbReference>
<organism evidence="5 6">
    <name type="scientific">Cyprinus carpio</name>
    <name type="common">Common carp</name>
    <dbReference type="NCBI Taxonomy" id="7962"/>
    <lineage>
        <taxon>Eukaryota</taxon>
        <taxon>Metazoa</taxon>
        <taxon>Chordata</taxon>
        <taxon>Craniata</taxon>
        <taxon>Vertebrata</taxon>
        <taxon>Euteleostomi</taxon>
        <taxon>Actinopterygii</taxon>
        <taxon>Neopterygii</taxon>
        <taxon>Teleostei</taxon>
        <taxon>Ostariophysi</taxon>
        <taxon>Cypriniformes</taxon>
        <taxon>Cyprinidae</taxon>
        <taxon>Cyprininae</taxon>
        <taxon>Cyprinus</taxon>
    </lineage>
</organism>
<feature type="transmembrane region" description="Helical" evidence="1">
    <location>
        <begin position="391"/>
        <end position="415"/>
    </location>
</feature>
<name>A0A8C2BH90_CYPCA</name>
<dbReference type="AlphaFoldDB" id="A0A8C2BH90"/>
<dbReference type="CDD" id="cd07401">
    <property type="entry name" value="MPP_TMEM62_N"/>
    <property type="match status" value="1"/>
</dbReference>
<dbReference type="Proteomes" id="UP000694700">
    <property type="component" value="Unplaced"/>
</dbReference>
<accession>A0A8C2BH90</accession>
<evidence type="ECO:0000259" key="4">
    <source>
        <dbReference type="Pfam" id="PF24394"/>
    </source>
</evidence>
<dbReference type="InterPro" id="IPR029052">
    <property type="entry name" value="Metallo-depent_PP-like"/>
</dbReference>
<protein>
    <submittedName>
        <fullName evidence="5">Transmembrane protein 62</fullName>
    </submittedName>
</protein>
<feature type="domain" description="TMEM62 Ig-like" evidence="3">
    <location>
        <begin position="270"/>
        <end position="368"/>
    </location>
</feature>
<evidence type="ECO:0000259" key="3">
    <source>
        <dbReference type="Pfam" id="PF24384"/>
    </source>
</evidence>
<dbReference type="InterPro" id="IPR056230">
    <property type="entry name" value="TMEM62_C"/>
</dbReference>
<keyword evidence="1" id="KW-0472">Membrane</keyword>
<dbReference type="Pfam" id="PF00149">
    <property type="entry name" value="Metallophos"/>
    <property type="match status" value="1"/>
</dbReference>
<evidence type="ECO:0000259" key="2">
    <source>
        <dbReference type="Pfam" id="PF00149"/>
    </source>
</evidence>
<dbReference type="Pfam" id="PF24394">
    <property type="entry name" value="TMEM62_C"/>
    <property type="match status" value="1"/>
</dbReference>
<keyword evidence="1" id="KW-0812">Transmembrane</keyword>
<dbReference type="InterPro" id="IPR013783">
    <property type="entry name" value="Ig-like_fold"/>
</dbReference>
<keyword evidence="1" id="KW-1133">Transmembrane helix</keyword>
<dbReference type="PANTHER" id="PTHR14795:SF0">
    <property type="entry name" value="TRANSMEMBRANE PROTEIN 62"/>
    <property type="match status" value="1"/>
</dbReference>
<feature type="domain" description="Calcineurin-like phosphoesterase" evidence="2">
    <location>
        <begin position="21"/>
        <end position="221"/>
    </location>
</feature>
<dbReference type="Gene3D" id="2.60.40.10">
    <property type="entry name" value="Immunoglobulins"/>
    <property type="match status" value="1"/>
</dbReference>
<feature type="transmembrane region" description="Helical" evidence="1">
    <location>
        <begin position="442"/>
        <end position="467"/>
    </location>
</feature>
<dbReference type="PANTHER" id="PTHR14795">
    <property type="entry name" value="HELICASE RELATED"/>
    <property type="match status" value="1"/>
</dbReference>
<dbReference type="Ensembl" id="ENSCCRT00015123390.1">
    <property type="protein sequence ID" value="ENSCCRP00015119590.1"/>
    <property type="gene ID" value="ENSCCRG00015047014.1"/>
</dbReference>
<dbReference type="Pfam" id="PF24384">
    <property type="entry name" value="Ig_TMM62"/>
    <property type="match status" value="1"/>
</dbReference>
<feature type="transmembrane region" description="Helical" evidence="1">
    <location>
        <begin position="488"/>
        <end position="510"/>
    </location>
</feature>